<dbReference type="EMBL" id="SPUK01000004">
    <property type="protein sequence ID" value="TQV98108.1"/>
    <property type="molecule type" value="Genomic_DNA"/>
</dbReference>
<comment type="caution">
    <text evidence="1">The sequence shown here is derived from an EMBL/GenBank/DDBJ whole genome shotgun (WGS) entry which is preliminary data.</text>
</comment>
<reference evidence="1 2" key="1">
    <citation type="journal article" date="2019" name="Appl. Microbiol. Biotechnol.">
        <title>Genome sequence of Isaria javanica and comparative genome analysis insights into family S53 peptidase evolution in fungal entomopathogens.</title>
        <authorList>
            <person name="Lin R."/>
            <person name="Zhang X."/>
            <person name="Xin B."/>
            <person name="Zou M."/>
            <person name="Gao Y."/>
            <person name="Qin F."/>
            <person name="Hu Q."/>
            <person name="Xie B."/>
            <person name="Cheng X."/>
        </authorList>
    </citation>
    <scope>NUCLEOTIDE SEQUENCE [LARGE SCALE GENOMIC DNA]</scope>
    <source>
        <strain evidence="1 2">IJ1G</strain>
    </source>
</reference>
<protein>
    <submittedName>
        <fullName evidence="1">Uncharacterized protein</fullName>
    </submittedName>
</protein>
<dbReference type="AlphaFoldDB" id="A0A545V8Q6"/>
<accession>A0A545V8Q6</accession>
<organism evidence="1 2">
    <name type="scientific">Cordyceps javanica</name>
    <dbReference type="NCBI Taxonomy" id="43265"/>
    <lineage>
        <taxon>Eukaryota</taxon>
        <taxon>Fungi</taxon>
        <taxon>Dikarya</taxon>
        <taxon>Ascomycota</taxon>
        <taxon>Pezizomycotina</taxon>
        <taxon>Sordariomycetes</taxon>
        <taxon>Hypocreomycetidae</taxon>
        <taxon>Hypocreales</taxon>
        <taxon>Cordycipitaceae</taxon>
        <taxon>Cordyceps</taxon>
    </lineage>
</organism>
<dbReference type="Proteomes" id="UP000315783">
    <property type="component" value="Unassembled WGS sequence"/>
</dbReference>
<sequence length="106" mass="11094">MWKRMAPTVTTRRESASQSACVISTYSKSGQSRPRLPLVGQPSTVTAAPQSGLQIRHPTCPRQYFGVPDALKLSGRPTHSVSGLAVAGCPSITLPGSPKAFGSGTE</sequence>
<keyword evidence="2" id="KW-1185">Reference proteome</keyword>
<proteinExistence type="predicted"/>
<evidence type="ECO:0000313" key="2">
    <source>
        <dbReference type="Proteomes" id="UP000315783"/>
    </source>
</evidence>
<gene>
    <name evidence="1" type="ORF">IF1G_03851</name>
</gene>
<name>A0A545V8Q6_9HYPO</name>
<evidence type="ECO:0000313" key="1">
    <source>
        <dbReference type="EMBL" id="TQV98108.1"/>
    </source>
</evidence>